<feature type="region of interest" description="Disordered" evidence="2">
    <location>
        <begin position="249"/>
        <end position="271"/>
    </location>
</feature>
<feature type="domain" description="CCHC-type" evidence="3">
    <location>
        <begin position="283"/>
        <end position="298"/>
    </location>
</feature>
<proteinExistence type="predicted"/>
<reference evidence="4" key="1">
    <citation type="submission" date="2020-05" db="UniProtKB">
        <authorList>
            <consortium name="EnsemblMetazoa"/>
        </authorList>
    </citation>
    <scope>IDENTIFICATION</scope>
    <source>
        <strain evidence="4">TTRI</strain>
    </source>
</reference>
<keyword evidence="5" id="KW-1185">Reference proteome</keyword>
<keyword evidence="1" id="KW-0479">Metal-binding</keyword>
<dbReference type="EnsemblMetazoa" id="GAUT020126-RA">
    <property type="protein sequence ID" value="GAUT020126-PA"/>
    <property type="gene ID" value="GAUT020126"/>
</dbReference>
<keyword evidence="1" id="KW-0862">Zinc</keyword>
<feature type="region of interest" description="Disordered" evidence="2">
    <location>
        <begin position="470"/>
        <end position="504"/>
    </location>
</feature>
<dbReference type="InterPro" id="IPR001878">
    <property type="entry name" value="Znf_CCHC"/>
</dbReference>
<dbReference type="Pfam" id="PF13975">
    <property type="entry name" value="gag-asp_proteas"/>
    <property type="match status" value="1"/>
</dbReference>
<dbReference type="SUPFAM" id="SSF50630">
    <property type="entry name" value="Acid proteases"/>
    <property type="match status" value="1"/>
</dbReference>
<dbReference type="AlphaFoldDB" id="A0A1A9UYT9"/>
<evidence type="ECO:0000256" key="1">
    <source>
        <dbReference type="PROSITE-ProRule" id="PRU00047"/>
    </source>
</evidence>
<dbReference type="InterPro" id="IPR005162">
    <property type="entry name" value="Retrotrans_gag_dom"/>
</dbReference>
<evidence type="ECO:0000259" key="3">
    <source>
        <dbReference type="PROSITE" id="PS50158"/>
    </source>
</evidence>
<dbReference type="Proteomes" id="UP000078200">
    <property type="component" value="Unassembled WGS sequence"/>
</dbReference>
<dbReference type="PROSITE" id="PS50158">
    <property type="entry name" value="ZF_CCHC"/>
    <property type="match status" value="1"/>
</dbReference>
<keyword evidence="1" id="KW-0863">Zinc-finger</keyword>
<dbReference type="SUPFAM" id="SSF57756">
    <property type="entry name" value="Retrovirus zinc finger-like domains"/>
    <property type="match status" value="1"/>
</dbReference>
<evidence type="ECO:0000313" key="5">
    <source>
        <dbReference type="Proteomes" id="UP000078200"/>
    </source>
</evidence>
<name>A0A1A9UYT9_GLOAU</name>
<evidence type="ECO:0000256" key="2">
    <source>
        <dbReference type="SAM" id="MobiDB-lite"/>
    </source>
</evidence>
<evidence type="ECO:0000313" key="4">
    <source>
        <dbReference type="EnsemblMetazoa" id="GAUT020126-PA"/>
    </source>
</evidence>
<organism evidence="4 5">
    <name type="scientific">Glossina austeni</name>
    <name type="common">Savannah tsetse fly</name>
    <dbReference type="NCBI Taxonomy" id="7395"/>
    <lineage>
        <taxon>Eukaryota</taxon>
        <taxon>Metazoa</taxon>
        <taxon>Ecdysozoa</taxon>
        <taxon>Arthropoda</taxon>
        <taxon>Hexapoda</taxon>
        <taxon>Insecta</taxon>
        <taxon>Pterygota</taxon>
        <taxon>Neoptera</taxon>
        <taxon>Endopterygota</taxon>
        <taxon>Diptera</taxon>
        <taxon>Brachycera</taxon>
        <taxon>Muscomorpha</taxon>
        <taxon>Hippoboscoidea</taxon>
        <taxon>Glossinidae</taxon>
        <taxon>Glossina</taxon>
    </lineage>
</organism>
<dbReference type="Gene3D" id="2.40.70.10">
    <property type="entry name" value="Acid Proteases"/>
    <property type="match status" value="1"/>
</dbReference>
<dbReference type="Pfam" id="PF03732">
    <property type="entry name" value="Retrotrans_gag"/>
    <property type="match status" value="1"/>
</dbReference>
<dbReference type="STRING" id="7395.A0A1A9UYT9"/>
<dbReference type="InterPro" id="IPR036875">
    <property type="entry name" value="Znf_CCHC_sf"/>
</dbReference>
<protein>
    <recommendedName>
        <fullName evidence="3">CCHC-type domain-containing protein</fullName>
    </recommendedName>
</protein>
<dbReference type="VEuPathDB" id="VectorBase:GAUT020126"/>
<accession>A0A1A9UYT9</accession>
<dbReference type="GO" id="GO:0003676">
    <property type="term" value="F:nucleic acid binding"/>
    <property type="evidence" value="ECO:0007669"/>
    <property type="project" value="InterPro"/>
</dbReference>
<dbReference type="InterPro" id="IPR021109">
    <property type="entry name" value="Peptidase_aspartic_dom_sf"/>
</dbReference>
<dbReference type="GO" id="GO:0008270">
    <property type="term" value="F:zinc ion binding"/>
    <property type="evidence" value="ECO:0007669"/>
    <property type="project" value="UniProtKB-KW"/>
</dbReference>
<dbReference type="CDD" id="cd00303">
    <property type="entry name" value="retropepsin_like"/>
    <property type="match status" value="1"/>
</dbReference>
<sequence>MMRTSWIYNLKKDEPTAACAEFGLEAVNTVEEMRKALRALACSNNPSKETIDRLEELESKYTPRTTLTVDDTGSQATSPRRATSELMSSRSAMDRVRKWSVKYDEVTNPLEFIQQIEELCGTDEIPLTLMPKIMIELFTGQALMWYRNNRRPWADWQEFKKDFTRFFLHSRFFERLDDQIRQTYQQQGETFKAYALRMQNLMRHTEYTLHQKINRIYRNSRREYQLFIGQTECGNLTDMISLAEHSEDIPPEQSQAGHHRRNGAVEPKSHSLPYDGIRRRNVCHRCAQEGHYTQHCQNPRILFGWECGRRGILTKDCCRVNGQIRPQFRGMDIEESPDTYERTPERPESPELRIERSSVIANVTVDGLLIKGVIDTEATRTIIKSNLQDVIPFVSEAPIISTKIRKADGTLRFSHRELVATVRVGETHFQLPLLVLDDVVGDLTLGMDFLIKAQATLVIGERAIQFGSTVKRPKDPRSGKPFDTISNSTYGVARGPASKSIEIG</sequence>
<feature type="region of interest" description="Disordered" evidence="2">
    <location>
        <begin position="62"/>
        <end position="87"/>
    </location>
</feature>